<dbReference type="PANTHER" id="PTHR47143">
    <property type="entry name" value="TRANSIENT RECEPTOR POTENTIAL CATION CHANNEL PROTEIN PAINLESS"/>
    <property type="match status" value="1"/>
</dbReference>
<gene>
    <name evidence="15" type="ORF">L798_12453</name>
</gene>
<protein>
    <recommendedName>
        <fullName evidence="14">Ion transport domain-containing protein</fullName>
    </recommendedName>
</protein>
<feature type="transmembrane region" description="Helical" evidence="13">
    <location>
        <begin position="523"/>
        <end position="540"/>
    </location>
</feature>
<dbReference type="GO" id="GO:0034703">
    <property type="term" value="C:cation channel complex"/>
    <property type="evidence" value="ECO:0007669"/>
    <property type="project" value="UniProtKB-ARBA"/>
</dbReference>
<keyword evidence="7 12" id="KW-0040">ANK repeat</keyword>
<evidence type="ECO:0000259" key="14">
    <source>
        <dbReference type="Pfam" id="PF00520"/>
    </source>
</evidence>
<dbReference type="Gene3D" id="1.25.40.20">
    <property type="entry name" value="Ankyrin repeat-containing domain"/>
    <property type="match status" value="3"/>
</dbReference>
<keyword evidence="4 13" id="KW-0812">Transmembrane</keyword>
<proteinExistence type="predicted"/>
<dbReference type="InterPro" id="IPR036770">
    <property type="entry name" value="Ankyrin_rpt-contain_sf"/>
</dbReference>
<dbReference type="PRINTS" id="PR01415">
    <property type="entry name" value="ANKYRIN"/>
</dbReference>
<feature type="non-terminal residue" evidence="15">
    <location>
        <position position="761"/>
    </location>
</feature>
<keyword evidence="16" id="KW-1185">Reference proteome</keyword>
<evidence type="ECO:0000256" key="2">
    <source>
        <dbReference type="ARBA" id="ARBA00022448"/>
    </source>
</evidence>
<keyword evidence="2" id="KW-0813">Transport</keyword>
<dbReference type="Pfam" id="PF12796">
    <property type="entry name" value="Ank_2"/>
    <property type="match status" value="3"/>
</dbReference>
<feature type="repeat" description="ANK" evidence="12">
    <location>
        <begin position="175"/>
        <end position="207"/>
    </location>
</feature>
<feature type="repeat" description="ANK" evidence="12">
    <location>
        <begin position="242"/>
        <end position="266"/>
    </location>
</feature>
<dbReference type="PANTHER" id="PTHR47143:SF1">
    <property type="entry name" value="ION_TRANS DOMAIN-CONTAINING PROTEIN"/>
    <property type="match status" value="1"/>
</dbReference>
<evidence type="ECO:0000256" key="5">
    <source>
        <dbReference type="ARBA" id="ARBA00022737"/>
    </source>
</evidence>
<keyword evidence="11" id="KW-0407">Ion channel</keyword>
<dbReference type="SMART" id="SM00248">
    <property type="entry name" value="ANK"/>
    <property type="match status" value="9"/>
</dbReference>
<evidence type="ECO:0000256" key="4">
    <source>
        <dbReference type="ARBA" id="ARBA00022692"/>
    </source>
</evidence>
<dbReference type="GO" id="GO:0005216">
    <property type="term" value="F:monoatomic ion channel activity"/>
    <property type="evidence" value="ECO:0007669"/>
    <property type="project" value="InterPro"/>
</dbReference>
<feature type="repeat" description="ANK" evidence="12">
    <location>
        <begin position="102"/>
        <end position="134"/>
    </location>
</feature>
<organism evidence="15 16">
    <name type="scientific">Zootermopsis nevadensis</name>
    <name type="common">Dampwood termite</name>
    <dbReference type="NCBI Taxonomy" id="136037"/>
    <lineage>
        <taxon>Eukaryota</taxon>
        <taxon>Metazoa</taxon>
        <taxon>Ecdysozoa</taxon>
        <taxon>Arthropoda</taxon>
        <taxon>Hexapoda</taxon>
        <taxon>Insecta</taxon>
        <taxon>Pterygota</taxon>
        <taxon>Neoptera</taxon>
        <taxon>Polyneoptera</taxon>
        <taxon>Dictyoptera</taxon>
        <taxon>Blattodea</taxon>
        <taxon>Blattoidea</taxon>
        <taxon>Termitoidae</taxon>
        <taxon>Termopsidae</taxon>
        <taxon>Zootermopsis</taxon>
    </lineage>
</organism>
<dbReference type="PROSITE" id="PS50088">
    <property type="entry name" value="ANK_REPEAT"/>
    <property type="match status" value="7"/>
</dbReference>
<keyword evidence="6 13" id="KW-1133">Transmembrane helix</keyword>
<evidence type="ECO:0000256" key="12">
    <source>
        <dbReference type="PROSITE-ProRule" id="PRU00023"/>
    </source>
</evidence>
<evidence type="ECO:0000313" key="16">
    <source>
        <dbReference type="Proteomes" id="UP000027135"/>
    </source>
</evidence>
<dbReference type="InterPro" id="IPR002110">
    <property type="entry name" value="Ankyrin_rpt"/>
</dbReference>
<evidence type="ECO:0000256" key="13">
    <source>
        <dbReference type="SAM" id="Phobius"/>
    </source>
</evidence>
<dbReference type="InParanoid" id="A0A067QUF4"/>
<feature type="transmembrane region" description="Helical" evidence="13">
    <location>
        <begin position="646"/>
        <end position="672"/>
    </location>
</feature>
<keyword evidence="8" id="KW-0406">Ion transport</keyword>
<feature type="repeat" description="ANK" evidence="12">
    <location>
        <begin position="70"/>
        <end position="102"/>
    </location>
</feature>
<dbReference type="STRING" id="136037.A0A067QUF4"/>
<reference evidence="15 16" key="1">
    <citation type="journal article" date="2014" name="Nat. Commun.">
        <title>Molecular traces of alternative social organization in a termite genome.</title>
        <authorList>
            <person name="Terrapon N."/>
            <person name="Li C."/>
            <person name="Robertson H.M."/>
            <person name="Ji L."/>
            <person name="Meng X."/>
            <person name="Booth W."/>
            <person name="Chen Z."/>
            <person name="Childers C.P."/>
            <person name="Glastad K.M."/>
            <person name="Gokhale K."/>
            <person name="Gowin J."/>
            <person name="Gronenberg W."/>
            <person name="Hermansen R.A."/>
            <person name="Hu H."/>
            <person name="Hunt B.G."/>
            <person name="Huylmans A.K."/>
            <person name="Khalil S.M."/>
            <person name="Mitchell R.D."/>
            <person name="Munoz-Torres M.C."/>
            <person name="Mustard J.A."/>
            <person name="Pan H."/>
            <person name="Reese J.T."/>
            <person name="Scharf M.E."/>
            <person name="Sun F."/>
            <person name="Vogel H."/>
            <person name="Xiao J."/>
            <person name="Yang W."/>
            <person name="Yang Z."/>
            <person name="Yang Z."/>
            <person name="Zhou J."/>
            <person name="Zhu J."/>
            <person name="Brent C.S."/>
            <person name="Elsik C.G."/>
            <person name="Goodisman M.A."/>
            <person name="Liberles D.A."/>
            <person name="Roe R.M."/>
            <person name="Vargo E.L."/>
            <person name="Vilcinskas A."/>
            <person name="Wang J."/>
            <person name="Bornberg-Bauer E."/>
            <person name="Korb J."/>
            <person name="Zhang G."/>
            <person name="Liebig J."/>
        </authorList>
    </citation>
    <scope>NUCLEOTIDE SEQUENCE [LARGE SCALE GENOMIC DNA]</scope>
    <source>
        <tissue evidence="15">Whole organism</tissue>
    </source>
</reference>
<keyword evidence="10" id="KW-0325">Glycoprotein</keyword>
<dbReference type="Pfam" id="PF13637">
    <property type="entry name" value="Ank_4"/>
    <property type="match status" value="1"/>
</dbReference>
<dbReference type="Pfam" id="PF00520">
    <property type="entry name" value="Ion_trans"/>
    <property type="match status" value="1"/>
</dbReference>
<feature type="repeat" description="ANK" evidence="12">
    <location>
        <begin position="311"/>
        <end position="343"/>
    </location>
</feature>
<feature type="transmembrane region" description="Helical" evidence="13">
    <location>
        <begin position="552"/>
        <end position="577"/>
    </location>
</feature>
<dbReference type="Proteomes" id="UP000027135">
    <property type="component" value="Unassembled WGS sequence"/>
</dbReference>
<comment type="subcellular location">
    <subcellularLocation>
        <location evidence="1">Membrane</location>
        <topology evidence="1">Multi-pass membrane protein</topology>
    </subcellularLocation>
</comment>
<dbReference type="InterPro" id="IPR005821">
    <property type="entry name" value="Ion_trans_dom"/>
</dbReference>
<evidence type="ECO:0000313" key="15">
    <source>
        <dbReference type="EMBL" id="KDR13512.1"/>
    </source>
</evidence>
<keyword evidence="9 13" id="KW-0472">Membrane</keyword>
<evidence type="ECO:0000256" key="7">
    <source>
        <dbReference type="ARBA" id="ARBA00023043"/>
    </source>
</evidence>
<dbReference type="PROSITE" id="PS50297">
    <property type="entry name" value="ANK_REP_REGION"/>
    <property type="match status" value="6"/>
</dbReference>
<feature type="repeat" description="ANK" evidence="12">
    <location>
        <begin position="276"/>
        <end position="310"/>
    </location>
</feature>
<accession>A0A067QUF4</accession>
<dbReference type="eggNOG" id="KOG0510">
    <property type="taxonomic scope" value="Eukaryota"/>
</dbReference>
<dbReference type="EMBL" id="KK852942">
    <property type="protein sequence ID" value="KDR13512.1"/>
    <property type="molecule type" value="Genomic_DNA"/>
</dbReference>
<name>A0A067QUF4_ZOONE</name>
<evidence type="ECO:0000256" key="9">
    <source>
        <dbReference type="ARBA" id="ARBA00023136"/>
    </source>
</evidence>
<dbReference type="AlphaFoldDB" id="A0A067QUF4"/>
<feature type="transmembrane region" description="Helical" evidence="13">
    <location>
        <begin position="431"/>
        <end position="450"/>
    </location>
</feature>
<evidence type="ECO:0000256" key="8">
    <source>
        <dbReference type="ARBA" id="ARBA00023065"/>
    </source>
</evidence>
<keyword evidence="5" id="KW-0677">Repeat</keyword>
<evidence type="ECO:0000256" key="1">
    <source>
        <dbReference type="ARBA" id="ARBA00004141"/>
    </source>
</evidence>
<evidence type="ECO:0000256" key="6">
    <source>
        <dbReference type="ARBA" id="ARBA00022989"/>
    </source>
</evidence>
<evidence type="ECO:0000256" key="10">
    <source>
        <dbReference type="ARBA" id="ARBA00023180"/>
    </source>
</evidence>
<evidence type="ECO:0000256" key="3">
    <source>
        <dbReference type="ARBA" id="ARBA00022606"/>
    </source>
</evidence>
<dbReference type="SUPFAM" id="SSF48403">
    <property type="entry name" value="Ankyrin repeat"/>
    <property type="match status" value="1"/>
</dbReference>
<feature type="transmembrane region" description="Helical" evidence="13">
    <location>
        <begin position="484"/>
        <end position="502"/>
    </location>
</feature>
<dbReference type="OMA" id="HVMYAIF"/>
<feature type="repeat" description="ANK" evidence="12">
    <location>
        <begin position="209"/>
        <end position="241"/>
    </location>
</feature>
<evidence type="ECO:0000256" key="11">
    <source>
        <dbReference type="ARBA" id="ARBA00023303"/>
    </source>
</evidence>
<feature type="domain" description="Ion transport" evidence="14">
    <location>
        <begin position="462"/>
        <end position="685"/>
    </location>
</feature>
<dbReference type="InterPro" id="IPR052076">
    <property type="entry name" value="TRP_cation_channel"/>
</dbReference>
<sequence>MKSKSSGSIYYLEDIENGKMTVECAENIFSTISTMERNIIFLWAALNKRVEFLEILHKFGVDIHFSEPTEGFTALHLAAFNDNVDCTIFLISCGVDVNFTPRKYTPLETACFHNSFRVAKLLLDNGAIINTAKKAQNKETAYYGSPLCSAVKANATECLQLLLEEGAEMNCKEMGETSPLHIATEMGHLHCMKILLDSGYDPNLAATDTRNTALHLAAEGGFNECISLLLHNGVNADARNCKGQTALHLAAYAQSVECVDILLQRGGCNPNSQDNEKRTPLHSAVGGGLNAYEITDLLIKHGADVNTGDIFGYTPLHVAALNENTQCVKLLISNGADVSVKTKGGNPALGIIVRKTPLALPVFYKKLDTAILMHDPEVSSKREVILKLDFRIFLQHCQKGEMNFLKTFIDEGQKEILEHPICKWEKIRKYYIARLVLYGILVLSLTGYVFTALSHDCYKHNIYNKSVLCQNTSSIPTFIKDTPILMNFQWCFLMVFTVCEVIRKICTYVGCSGLHKLFHIDNIIEWFVLISNILISYLLINEDDKWQNHVAAFAVLFAWINLMLLLGQLPVLGSYIAMYIKVQKAFAKLFIAYACLLIGFTLSFCIIFPDKRNFENPAFSFIQVIALMIGSVDYDSLILRDSHSEFTLVASAHIIFLIFMLFVTIIMMNLLVGIAVCDIQGLEKTAGLSKLVRQTKLISDIELSLFSSWLPNYILMLIHRTALISPSGYRVVLQVKPLNHQEKRLPKDILKDAYEIAKSRK</sequence>
<keyword evidence="3" id="KW-0716">Sensory transduction</keyword>
<feature type="transmembrane region" description="Helical" evidence="13">
    <location>
        <begin position="589"/>
        <end position="609"/>
    </location>
</feature>